<name>A0A9P9AJV2_9HYPO</name>
<proteinExistence type="predicted"/>
<evidence type="ECO:0000256" key="1">
    <source>
        <dbReference type="SAM" id="SignalP"/>
    </source>
</evidence>
<accession>A0A9P9AJV2</accession>
<dbReference type="Gene3D" id="3.20.20.190">
    <property type="entry name" value="Phosphatidylinositol (PI) phosphodiesterase"/>
    <property type="match status" value="1"/>
</dbReference>
<evidence type="ECO:0000313" key="2">
    <source>
        <dbReference type="EMBL" id="KAH6876393.1"/>
    </source>
</evidence>
<evidence type="ECO:0000313" key="3">
    <source>
        <dbReference type="Proteomes" id="UP000777438"/>
    </source>
</evidence>
<sequence length="323" mass="34995">MPAFSYFMSGLYAATLLLASPLVATQHNGQLTQDAAHQPPVGDLDTTLEVRASKKPFYAIAHRCNNVGAIQRAVDDGANAIEMDLYAEETGWWASHDGPSKNGDKARVMFNAVAGHRKAGKPITFVWLDIKNPDWCDPGDPKWWFCSIAALRDLAREVLEPQGVRVLFGFYENANGNGYRLIRHGLNGKEAVNIDGRAAPLRQEFTANGPADVSKRILSYGDVNLPNGFGDCSEPGDAHLTCTQLRQATEFHAFGKVFGWTATTGQGWYTDKLLGVGVDGIIYGLGGGLYGGSVATQAAKELRGSLAKYSGSYYLAGKDDFPW</sequence>
<reference evidence="2 3" key="1">
    <citation type="journal article" date="2021" name="Nat. Commun.">
        <title>Genetic determinants of endophytism in the Arabidopsis root mycobiome.</title>
        <authorList>
            <person name="Mesny F."/>
            <person name="Miyauchi S."/>
            <person name="Thiergart T."/>
            <person name="Pickel B."/>
            <person name="Atanasova L."/>
            <person name="Karlsson M."/>
            <person name="Huettel B."/>
            <person name="Barry K.W."/>
            <person name="Haridas S."/>
            <person name="Chen C."/>
            <person name="Bauer D."/>
            <person name="Andreopoulos W."/>
            <person name="Pangilinan J."/>
            <person name="LaButti K."/>
            <person name="Riley R."/>
            <person name="Lipzen A."/>
            <person name="Clum A."/>
            <person name="Drula E."/>
            <person name="Henrissat B."/>
            <person name="Kohler A."/>
            <person name="Grigoriev I.V."/>
            <person name="Martin F.M."/>
            <person name="Hacquard S."/>
        </authorList>
    </citation>
    <scope>NUCLEOTIDE SEQUENCE [LARGE SCALE GENOMIC DNA]</scope>
    <source>
        <strain evidence="2 3">MPI-CAGE-CH-0241</strain>
    </source>
</reference>
<feature type="signal peptide" evidence="1">
    <location>
        <begin position="1"/>
        <end position="25"/>
    </location>
</feature>
<comment type="caution">
    <text evidence="2">The sequence shown here is derived from an EMBL/GenBank/DDBJ whole genome shotgun (WGS) entry which is preliminary data.</text>
</comment>
<keyword evidence="3" id="KW-1185">Reference proteome</keyword>
<dbReference type="OrthoDB" id="4907280at2759"/>
<feature type="chain" id="PRO_5040167079" evidence="1">
    <location>
        <begin position="26"/>
        <end position="323"/>
    </location>
</feature>
<dbReference type="SUPFAM" id="SSF51695">
    <property type="entry name" value="PLC-like phosphodiesterases"/>
    <property type="match status" value="1"/>
</dbReference>
<protein>
    <submittedName>
        <fullName evidence="2">Phospholipase D</fullName>
    </submittedName>
</protein>
<dbReference type="GO" id="GO:0008081">
    <property type="term" value="F:phosphoric diester hydrolase activity"/>
    <property type="evidence" value="ECO:0007669"/>
    <property type="project" value="InterPro"/>
</dbReference>
<organism evidence="2 3">
    <name type="scientific">Thelonectria olida</name>
    <dbReference type="NCBI Taxonomy" id="1576542"/>
    <lineage>
        <taxon>Eukaryota</taxon>
        <taxon>Fungi</taxon>
        <taxon>Dikarya</taxon>
        <taxon>Ascomycota</taxon>
        <taxon>Pezizomycotina</taxon>
        <taxon>Sordariomycetes</taxon>
        <taxon>Hypocreomycetidae</taxon>
        <taxon>Hypocreales</taxon>
        <taxon>Nectriaceae</taxon>
        <taxon>Thelonectria</taxon>
    </lineage>
</organism>
<gene>
    <name evidence="2" type="ORF">B0T10DRAFT_497937</name>
</gene>
<dbReference type="Proteomes" id="UP000777438">
    <property type="component" value="Unassembled WGS sequence"/>
</dbReference>
<dbReference type="GO" id="GO:0006629">
    <property type="term" value="P:lipid metabolic process"/>
    <property type="evidence" value="ECO:0007669"/>
    <property type="project" value="InterPro"/>
</dbReference>
<dbReference type="AlphaFoldDB" id="A0A9P9AJV2"/>
<keyword evidence="1" id="KW-0732">Signal</keyword>
<dbReference type="InterPro" id="IPR017946">
    <property type="entry name" value="PLC-like_Pdiesterase_TIM-brl"/>
</dbReference>
<dbReference type="EMBL" id="JAGPYM010000035">
    <property type="protein sequence ID" value="KAH6876393.1"/>
    <property type="molecule type" value="Genomic_DNA"/>
</dbReference>